<feature type="transmembrane region" description="Helical" evidence="1">
    <location>
        <begin position="324"/>
        <end position="340"/>
    </location>
</feature>
<protein>
    <submittedName>
        <fullName evidence="3">Secretion protein snm4</fullName>
    </submittedName>
</protein>
<keyword evidence="1" id="KW-1133">Transmembrane helix</keyword>
<proteinExistence type="predicted"/>
<feature type="transmembrane region" description="Helical" evidence="1">
    <location>
        <begin position="417"/>
        <end position="435"/>
    </location>
</feature>
<dbReference type="EMBL" id="SJKA01000012">
    <property type="protein sequence ID" value="TCC28364.1"/>
    <property type="molecule type" value="Genomic_DNA"/>
</dbReference>
<feature type="transmembrane region" description="Helical" evidence="1">
    <location>
        <begin position="222"/>
        <end position="243"/>
    </location>
</feature>
<dbReference type="Gene3D" id="3.10.20.90">
    <property type="entry name" value="Phosphatidylinositol 3-kinase Catalytic Subunit, Chain A, domain 1"/>
    <property type="match status" value="1"/>
</dbReference>
<feature type="transmembrane region" description="Helical" evidence="1">
    <location>
        <begin position="352"/>
        <end position="370"/>
    </location>
</feature>
<dbReference type="InterPro" id="IPR044049">
    <property type="entry name" value="EccD_transm"/>
</dbReference>
<dbReference type="OrthoDB" id="3326149at2"/>
<evidence type="ECO:0000313" key="4">
    <source>
        <dbReference type="Proteomes" id="UP000292695"/>
    </source>
</evidence>
<accession>A0A4R0I9B6</accession>
<feature type="transmembrane region" description="Helical" evidence="1">
    <location>
        <begin position="376"/>
        <end position="396"/>
    </location>
</feature>
<comment type="caution">
    <text evidence="3">The sequence shown here is derived from an EMBL/GenBank/DDBJ whole genome shotgun (WGS) entry which is preliminary data.</text>
</comment>
<feature type="transmembrane region" description="Helical" evidence="1">
    <location>
        <begin position="115"/>
        <end position="134"/>
    </location>
</feature>
<feature type="transmembrane region" description="Helical" evidence="1">
    <location>
        <begin position="249"/>
        <end position="276"/>
    </location>
</feature>
<evidence type="ECO:0000256" key="1">
    <source>
        <dbReference type="SAM" id="Phobius"/>
    </source>
</evidence>
<evidence type="ECO:0000259" key="2">
    <source>
        <dbReference type="Pfam" id="PF19053"/>
    </source>
</evidence>
<sequence length="441" mass="45801">MGATYSRVTVVGRRRRMDAVLPVDEPLGKLLPDLMQMLDEPVERWPRRRFLTTVSGEQVAPEYSLASARLGDGAVLRLMAEGELPPAPTVYDITEETVDDLDRRATAFQPRHRRALAGAALVVSVLAGVIALVTQAESDLALFLLLVLTTLTGFVGVVLGRYQRPVVGIPLLSIATGCLAIGLVVWAIAGGWSVPMAYAAGAAGVGIGAVLFAGAGLARGGVLGGSVTVAFAVCWIGGVRLGIDADRVGVVAGALSVLVLGLLPRIGLAMSGLTALDDRRAQGVEVQRTDVHAAINAAHLGIALATVPVAMSSVASAVVMLRTWNGWSISVAVLLAFLLASRARLYPLLTEVAVLCAAALSIMLVLTFVLSTKEAGGALIAVGLLVVVGMVAAFGMRPESPQHLQARAAQLLDAIEVAAMIAFVPLAFGVFDLYAKLLNVA</sequence>
<keyword evidence="4" id="KW-1185">Reference proteome</keyword>
<feature type="transmembrane region" description="Helical" evidence="1">
    <location>
        <begin position="297"/>
        <end position="318"/>
    </location>
</feature>
<dbReference type="Proteomes" id="UP000292695">
    <property type="component" value="Unassembled WGS sequence"/>
</dbReference>
<dbReference type="RefSeq" id="WP_131293724.1">
    <property type="nucleotide sequence ID" value="NZ_SJKA01000012.1"/>
</dbReference>
<evidence type="ECO:0000313" key="3">
    <source>
        <dbReference type="EMBL" id="TCC28364.1"/>
    </source>
</evidence>
<keyword evidence="1" id="KW-0472">Membrane</keyword>
<dbReference type="InterPro" id="IPR024962">
    <property type="entry name" value="YukD-like"/>
</dbReference>
<keyword evidence="1" id="KW-0812">Transmembrane</keyword>
<feature type="transmembrane region" description="Helical" evidence="1">
    <location>
        <begin position="166"/>
        <end position="189"/>
    </location>
</feature>
<reference evidence="3 4" key="1">
    <citation type="submission" date="2019-02" db="EMBL/GenBank/DDBJ databases">
        <title>Kribbella capetownensis sp. nov. and Kribbella speibonae sp. nov., isolated from soil.</title>
        <authorList>
            <person name="Curtis S.M."/>
            <person name="Norton I."/>
            <person name="Everest G.J."/>
            <person name="Meyers P.R."/>
        </authorList>
    </citation>
    <scope>NUCLEOTIDE SEQUENCE [LARGE SCALE GENOMIC DNA]</scope>
    <source>
        <strain evidence="3 4">DSM 27082</strain>
    </source>
</reference>
<name>A0A4R0I9B6_9ACTN</name>
<dbReference type="AlphaFoldDB" id="A0A4R0I9B6"/>
<gene>
    <name evidence="3" type="ORF">E0H50_29055</name>
</gene>
<organism evidence="3 4">
    <name type="scientific">Kribbella sindirgiensis</name>
    <dbReference type="NCBI Taxonomy" id="1124744"/>
    <lineage>
        <taxon>Bacteria</taxon>
        <taxon>Bacillati</taxon>
        <taxon>Actinomycetota</taxon>
        <taxon>Actinomycetes</taxon>
        <taxon>Propionibacteriales</taxon>
        <taxon>Kribbellaceae</taxon>
        <taxon>Kribbella</taxon>
    </lineage>
</organism>
<dbReference type="Pfam" id="PF19053">
    <property type="entry name" value="EccD"/>
    <property type="match status" value="1"/>
</dbReference>
<feature type="transmembrane region" description="Helical" evidence="1">
    <location>
        <begin position="140"/>
        <end position="159"/>
    </location>
</feature>
<feature type="transmembrane region" description="Helical" evidence="1">
    <location>
        <begin position="195"/>
        <end position="215"/>
    </location>
</feature>
<dbReference type="Pfam" id="PF08817">
    <property type="entry name" value="YukD"/>
    <property type="match status" value="1"/>
</dbReference>
<feature type="domain" description="EccD-like transmembrane" evidence="2">
    <location>
        <begin position="113"/>
        <end position="437"/>
    </location>
</feature>